<sequence length="232" mass="26178">MDGSGANSAANVTRWNPTKEQVSILEGLYGQGMRTPTADQIQHITSRLRAYGHIEGKNVFYWFQNHKARQRQKEKELQQQQMDQHHGRLSFSYLNRRCLYFHKGDAPATTPGLVYSPAPPHSSSDAMFMPYYVPQIETAKLLPPHTGRTMISTEASPFGHHHTVMMAAEALGNSEKSTLDLFPVHPTRVDHEHGRRTAASPCEDLLYSDYATGSCGGDMRDRPFFDFLSVNR</sequence>
<comment type="caution">
    <text evidence="1">The sequence shown here is derived from an EMBL/GenBank/DDBJ whole genome shotgun (WGS) entry which is preliminary data.</text>
</comment>
<evidence type="ECO:0000313" key="2">
    <source>
        <dbReference type="Proteomes" id="UP001057402"/>
    </source>
</evidence>
<evidence type="ECO:0000313" key="1">
    <source>
        <dbReference type="EMBL" id="KAI4368829.1"/>
    </source>
</evidence>
<dbReference type="Proteomes" id="UP001057402">
    <property type="component" value="Chromosome 5"/>
</dbReference>
<keyword evidence="2" id="KW-1185">Reference proteome</keyword>
<protein>
    <submittedName>
        <fullName evidence="1">Uncharacterized protein</fullName>
    </submittedName>
</protein>
<dbReference type="EMBL" id="CM042884">
    <property type="protein sequence ID" value="KAI4368829.1"/>
    <property type="molecule type" value="Genomic_DNA"/>
</dbReference>
<gene>
    <name evidence="1" type="ORF">MLD38_017341</name>
</gene>
<accession>A0ACB9QQB5</accession>
<organism evidence="1 2">
    <name type="scientific">Melastoma candidum</name>
    <dbReference type="NCBI Taxonomy" id="119954"/>
    <lineage>
        <taxon>Eukaryota</taxon>
        <taxon>Viridiplantae</taxon>
        <taxon>Streptophyta</taxon>
        <taxon>Embryophyta</taxon>
        <taxon>Tracheophyta</taxon>
        <taxon>Spermatophyta</taxon>
        <taxon>Magnoliopsida</taxon>
        <taxon>eudicotyledons</taxon>
        <taxon>Gunneridae</taxon>
        <taxon>Pentapetalae</taxon>
        <taxon>rosids</taxon>
        <taxon>malvids</taxon>
        <taxon>Myrtales</taxon>
        <taxon>Melastomataceae</taxon>
        <taxon>Melastomatoideae</taxon>
        <taxon>Melastomateae</taxon>
        <taxon>Melastoma</taxon>
    </lineage>
</organism>
<proteinExistence type="predicted"/>
<name>A0ACB9QQB5_9MYRT</name>
<reference evidence="2" key="1">
    <citation type="journal article" date="2023" name="Front. Plant Sci.">
        <title>Chromosomal-level genome assembly of Melastoma candidum provides insights into trichome evolution.</title>
        <authorList>
            <person name="Zhong Y."/>
            <person name="Wu W."/>
            <person name="Sun C."/>
            <person name="Zou P."/>
            <person name="Liu Y."/>
            <person name="Dai S."/>
            <person name="Zhou R."/>
        </authorList>
    </citation>
    <scope>NUCLEOTIDE SEQUENCE [LARGE SCALE GENOMIC DNA]</scope>
</reference>